<dbReference type="Gene3D" id="2.130.10.10">
    <property type="entry name" value="YVTN repeat-like/Quinoprotein amine dehydrogenase"/>
    <property type="match status" value="2"/>
</dbReference>
<evidence type="ECO:0000256" key="1">
    <source>
        <dbReference type="SAM" id="MobiDB-lite"/>
    </source>
</evidence>
<feature type="compositionally biased region" description="Acidic residues" evidence="1">
    <location>
        <begin position="515"/>
        <end position="525"/>
    </location>
</feature>
<dbReference type="InterPro" id="IPR049916">
    <property type="entry name" value="WDR72-like"/>
</dbReference>
<feature type="region of interest" description="Disordered" evidence="1">
    <location>
        <begin position="513"/>
        <end position="551"/>
    </location>
</feature>
<protein>
    <recommendedName>
        <fullName evidence="4">EF-hand domain-containing protein</fullName>
    </recommendedName>
</protein>
<dbReference type="InterPro" id="IPR015943">
    <property type="entry name" value="WD40/YVTN_repeat-like_dom_sf"/>
</dbReference>
<dbReference type="InterPro" id="IPR036322">
    <property type="entry name" value="WD40_repeat_dom_sf"/>
</dbReference>
<evidence type="ECO:0000313" key="3">
    <source>
        <dbReference type="Proteomes" id="UP001470230"/>
    </source>
</evidence>
<dbReference type="EMBL" id="JAPFFF010000004">
    <property type="protein sequence ID" value="KAK8891471.1"/>
    <property type="molecule type" value="Genomic_DNA"/>
</dbReference>
<feature type="region of interest" description="Disordered" evidence="1">
    <location>
        <begin position="402"/>
        <end position="450"/>
    </location>
</feature>
<dbReference type="SUPFAM" id="SSF50978">
    <property type="entry name" value="WD40 repeat-like"/>
    <property type="match status" value="2"/>
</dbReference>
<evidence type="ECO:0008006" key="4">
    <source>
        <dbReference type="Google" id="ProtNLM"/>
    </source>
</evidence>
<evidence type="ECO:0000313" key="2">
    <source>
        <dbReference type="EMBL" id="KAK8891471.1"/>
    </source>
</evidence>
<gene>
    <name evidence="2" type="ORF">M9Y10_028680</name>
</gene>
<organism evidence="2 3">
    <name type="scientific">Tritrichomonas musculus</name>
    <dbReference type="NCBI Taxonomy" id="1915356"/>
    <lineage>
        <taxon>Eukaryota</taxon>
        <taxon>Metamonada</taxon>
        <taxon>Parabasalia</taxon>
        <taxon>Tritrichomonadida</taxon>
        <taxon>Tritrichomonadidae</taxon>
        <taxon>Tritrichomonas</taxon>
    </lineage>
</organism>
<feature type="region of interest" description="Disordered" evidence="1">
    <location>
        <begin position="589"/>
        <end position="619"/>
    </location>
</feature>
<dbReference type="PANTHER" id="PTHR44099">
    <property type="entry name" value="RABCONNECTIN-3B, ISOFORM A"/>
    <property type="match status" value="1"/>
</dbReference>
<reference evidence="2 3" key="1">
    <citation type="submission" date="2024-04" db="EMBL/GenBank/DDBJ databases">
        <title>Tritrichomonas musculus Genome.</title>
        <authorList>
            <person name="Alves-Ferreira E."/>
            <person name="Grigg M."/>
            <person name="Lorenzi H."/>
            <person name="Galac M."/>
        </authorList>
    </citation>
    <scope>NUCLEOTIDE SEQUENCE [LARGE SCALE GENOMIC DNA]</scope>
    <source>
        <strain evidence="2 3">EAF2021</strain>
    </source>
</reference>
<dbReference type="Proteomes" id="UP001470230">
    <property type="component" value="Unassembled WGS sequence"/>
</dbReference>
<feature type="compositionally biased region" description="Basic and acidic residues" evidence="1">
    <location>
        <begin position="600"/>
        <end position="612"/>
    </location>
</feature>
<name>A0ABR2KL51_9EUKA</name>
<feature type="compositionally biased region" description="Basic residues" evidence="1">
    <location>
        <begin position="416"/>
        <end position="427"/>
    </location>
</feature>
<comment type="caution">
    <text evidence="2">The sequence shown here is derived from an EMBL/GenBank/DDBJ whole genome shotgun (WGS) entry which is preliminary data.</text>
</comment>
<accession>A0ABR2KL51</accession>
<dbReference type="PANTHER" id="PTHR44099:SF4">
    <property type="entry name" value="RABCONNECTIN-3B, ISOFORM A"/>
    <property type="match status" value="1"/>
</dbReference>
<sequence length="1367" mass="155127">MNDYSTDLFVSLTDWHRLKTSSFQMSALYIYEYKSSKSSESSSKEEDSIKAVAFAGSYRGEIIRFFLYKSKSIPASCSFGHSTKVVDFTPCKLPIILDTVASLSTDGTICLWNVSDGICINKFENLLPNGCQHIAISPKAIELGVVSGAFSSVYVINIFEGIIMQQIRPYNSFVAGIGFYSTLKSSWLFTMDSTGIATYTSLTLSTAKSHKLRLFSPKKPIFYAKPNSDFTYLLAASANIFYIVSLTVPEFTTYTLETDQPIAQIAWVDTYTAAVLQMNGHFTTFKVTKPKFETAPKTQYNTLNHPQVSQFNLPKEGNEETHMIHARVISNLLNLSSAPITSSIQTATNYQSVHQISRNTVSNLDPFSNEPPADSSPSAKPRYHTIVAPSVMNDDRVKIVPPAPSHFELPDEAKEHKKKHHHHKNKGKDKEQTTDTDLNGPGSQAPHHKKTNFFKRLSTKMGIDKKHKTIHLPHHHRKHKHDKQLQTLSAFNTESVAATTTTTVFMDNVKTYNNDFDDQMDEESYSDTSESDRSNEEEEGTDDLPKMGIDGNAELRSPCISGFNGGLVIGFDDTISIEKHDFRECSMIPKHAFENDDPSEEKSESTDEKSEISNESTEDSAQYLTAQCFIWVKKPNTRYYNSSRKDKNRSLISTDIDEEPEFYYEIAIIVEGYNKGKVQLHYLNQRKEDITLSHSHKGKVVALFTTQKYIFTSGEDCFVHIYEINNEKQVYKYVRTLYQFTSPVVGFYRSEMKTSTIIDHSLFCLTRGSIVSMLDLKTLENKRMMSGHDSHIKDIYFHPASMMLLIECNSLYFWSLASSNLESIVTDQKKFMYLQNIKNSIKNNDGQFVRIVPVMNYRSGIILHPLKIGSVVFQVPLINLEKLASITRSVVKENLKKPMEDLAKEIPNFHFIYSLFTTIGITQDKIDNNNNFANVNKDTQFQIGLVGNKKVVTLLSSECQMTHETIFKTSSLITSMVLATNALFSIAFNGYKHIKQASIQNLLEEKLKESDSAIFHLLQYLFGCSTDVHDLVFRTVSQFSVETRRNWMNRLYESKLQFPNYRRAFTLIKCSLAETMIDEISEDEGIADVNDLFEVIDSESNASPYARRIASKNVDYFVKKLDNDKTGKVDPEIAKKTKNDFFNYLLLKVAENAPNSEADSNSLYILFKRQPIRVMQKGASYVSEGNIKAGVGFIRQYCAYILDYEERLENDDDDDNEDDNLYCSVIKNLIRLFVKLNLDDSAYVYQKLAHKTKRMVYSTTSNVVAFGSISGVVFAGLKYRNSLALVSSLNLKNKPIKSLKFDSKNKMQIAASYVAASKKTEQKTITLTIETSVVDQNDITGNKITYDDEKQDWVQLSSNEKVRLKIQ</sequence>
<keyword evidence="3" id="KW-1185">Reference proteome</keyword>
<proteinExistence type="predicted"/>
<feature type="region of interest" description="Disordered" evidence="1">
    <location>
        <begin position="361"/>
        <end position="381"/>
    </location>
</feature>